<keyword evidence="2" id="KW-1185">Reference proteome</keyword>
<evidence type="ECO:0000313" key="1">
    <source>
        <dbReference type="EMBL" id="MBW8485749.1"/>
    </source>
</evidence>
<reference evidence="1 2" key="1">
    <citation type="submission" date="2021-07" db="EMBL/GenBank/DDBJ databases">
        <title>Actinomadura sp. PM05-2 isolated from lichen.</title>
        <authorList>
            <person name="Somphong A."/>
            <person name="Phongsopitanun W."/>
            <person name="Tanasupawat S."/>
            <person name="Peongsungnone V."/>
        </authorList>
    </citation>
    <scope>NUCLEOTIDE SEQUENCE [LARGE SCALE GENOMIC DNA]</scope>
    <source>
        <strain evidence="1 2">PM05-2</strain>
    </source>
</reference>
<dbReference type="EMBL" id="JAIBOA010000018">
    <property type="protein sequence ID" value="MBW8485749.1"/>
    <property type="molecule type" value="Genomic_DNA"/>
</dbReference>
<sequence>MQNLALGRVALGAVAFAAPGLTGRLLGLGAGDGGRDYITRAFAARELALGGGYLLARGRARDLWARLGLAVDALDTVSGAKSRGAVPLWATAAAVAVSGGATALGAAKVGRDLVK</sequence>
<protein>
    <recommendedName>
        <fullName evidence="3">DUF4267 domain-containing protein</fullName>
    </recommendedName>
</protein>
<dbReference type="Proteomes" id="UP000774570">
    <property type="component" value="Unassembled WGS sequence"/>
</dbReference>
<name>A0ABS7FZ81_9ACTN</name>
<evidence type="ECO:0000313" key="2">
    <source>
        <dbReference type="Proteomes" id="UP000774570"/>
    </source>
</evidence>
<proteinExistence type="predicted"/>
<organism evidence="1 2">
    <name type="scientific">Actinomadura parmotrematis</name>
    <dbReference type="NCBI Taxonomy" id="2864039"/>
    <lineage>
        <taxon>Bacteria</taxon>
        <taxon>Bacillati</taxon>
        <taxon>Actinomycetota</taxon>
        <taxon>Actinomycetes</taxon>
        <taxon>Streptosporangiales</taxon>
        <taxon>Thermomonosporaceae</taxon>
        <taxon>Actinomadura</taxon>
    </lineage>
</organism>
<evidence type="ECO:0008006" key="3">
    <source>
        <dbReference type="Google" id="ProtNLM"/>
    </source>
</evidence>
<accession>A0ABS7FZ81</accession>
<comment type="caution">
    <text evidence="1">The sequence shown here is derived from an EMBL/GenBank/DDBJ whole genome shotgun (WGS) entry which is preliminary data.</text>
</comment>
<gene>
    <name evidence="1" type="ORF">K1Y72_25440</name>
</gene>